<sequence length="100" mass="11508">MKLCYDLRAGIAVHHAKVKPLKRGVLNMLKRLDKIRFRGQKRDDFLDLAESPNGSDNECSDDILLRTRPSLKSQDTEELGDPVRMHSTLLCSLTQMRDRE</sequence>
<dbReference type="InterPro" id="IPR037847">
    <property type="entry name" value="GRAMDC4"/>
</dbReference>
<dbReference type="PaxDb" id="8022-A0A060Y4H3"/>
<dbReference type="Proteomes" id="UP000193380">
    <property type="component" value="Unassembled WGS sequence"/>
</dbReference>
<dbReference type="GO" id="GO:0034164">
    <property type="term" value="P:negative regulation of toll-like receptor 9 signaling pathway"/>
    <property type="evidence" value="ECO:0007669"/>
    <property type="project" value="TreeGrafter"/>
</dbReference>
<name>A0A060Y4H3_ONCMY</name>
<organism evidence="1 2">
    <name type="scientific">Oncorhynchus mykiss</name>
    <name type="common">Rainbow trout</name>
    <name type="synonym">Salmo gairdneri</name>
    <dbReference type="NCBI Taxonomy" id="8022"/>
    <lineage>
        <taxon>Eukaryota</taxon>
        <taxon>Metazoa</taxon>
        <taxon>Chordata</taxon>
        <taxon>Craniata</taxon>
        <taxon>Vertebrata</taxon>
        <taxon>Euteleostomi</taxon>
        <taxon>Actinopterygii</taxon>
        <taxon>Neopterygii</taxon>
        <taxon>Teleostei</taxon>
        <taxon>Protacanthopterygii</taxon>
        <taxon>Salmoniformes</taxon>
        <taxon>Salmonidae</taxon>
        <taxon>Salmoninae</taxon>
        <taxon>Oncorhynchus</taxon>
    </lineage>
</organism>
<evidence type="ECO:0000313" key="1">
    <source>
        <dbReference type="EMBL" id="CDQ84090.1"/>
    </source>
</evidence>
<dbReference type="PANTHER" id="PTHR37402:SF1">
    <property type="entry name" value="GRAM DOMAIN-CONTAINING PROTEIN 4"/>
    <property type="match status" value="1"/>
</dbReference>
<evidence type="ECO:0000313" key="2">
    <source>
        <dbReference type="Proteomes" id="UP000193380"/>
    </source>
</evidence>
<reference evidence="1" key="1">
    <citation type="journal article" date="2014" name="Nat. Commun.">
        <title>The rainbow trout genome provides novel insights into evolution after whole-genome duplication in vertebrates.</title>
        <authorList>
            <person name="Berthelot C."/>
            <person name="Brunet F."/>
            <person name="Chalopin D."/>
            <person name="Juanchich A."/>
            <person name="Bernard M."/>
            <person name="Noel B."/>
            <person name="Bento P."/>
            <person name="Da Silva C."/>
            <person name="Labadie K."/>
            <person name="Alberti A."/>
            <person name="Aury J.M."/>
            <person name="Louis A."/>
            <person name="Dehais P."/>
            <person name="Bardou P."/>
            <person name="Montfort J."/>
            <person name="Klopp C."/>
            <person name="Cabau C."/>
            <person name="Gaspin C."/>
            <person name="Thorgaard G.H."/>
            <person name="Boussaha M."/>
            <person name="Quillet E."/>
            <person name="Guyomard R."/>
            <person name="Galiana D."/>
            <person name="Bobe J."/>
            <person name="Volff J.N."/>
            <person name="Genet C."/>
            <person name="Wincker P."/>
            <person name="Jaillon O."/>
            <person name="Roest Crollius H."/>
            <person name="Guiguen Y."/>
        </authorList>
    </citation>
    <scope>NUCLEOTIDE SEQUENCE [LARGE SCALE GENOMIC DNA]</scope>
</reference>
<dbReference type="STRING" id="8022.A0A060Y4H3"/>
<gene>
    <name evidence="1" type="ORF">GSONMT00030653001</name>
</gene>
<dbReference type="EMBL" id="FR906331">
    <property type="protein sequence ID" value="CDQ84090.1"/>
    <property type="molecule type" value="Genomic_DNA"/>
</dbReference>
<dbReference type="PANTHER" id="PTHR37402">
    <property type="entry name" value="GRAM DOMAIN-CONTAINING PROTEIN 4"/>
    <property type="match status" value="1"/>
</dbReference>
<reference evidence="1" key="2">
    <citation type="submission" date="2014-03" db="EMBL/GenBank/DDBJ databases">
        <authorList>
            <person name="Genoscope - CEA"/>
        </authorList>
    </citation>
    <scope>NUCLEOTIDE SEQUENCE</scope>
</reference>
<proteinExistence type="predicted"/>
<dbReference type="AlphaFoldDB" id="A0A060Y4H3"/>
<accession>A0A060Y4H3</accession>
<protein>
    <submittedName>
        <fullName evidence="1">Uncharacterized protein</fullName>
    </submittedName>
</protein>
<dbReference type="GO" id="GO:0006915">
    <property type="term" value="P:apoptotic process"/>
    <property type="evidence" value="ECO:0007669"/>
    <property type="project" value="InterPro"/>
</dbReference>